<reference evidence="5 6" key="1">
    <citation type="journal article" date="2012" name="BMC Genomics">
        <title>Complete genome sequence, lifestyle, and multi-drug resistance of the human pathogen Corynebacterium resistens DSM 45100 isolated from blood samples of a leukemia patient.</title>
        <authorList>
            <person name="Schroder J."/>
            <person name="Maus I."/>
            <person name="Meyer K."/>
            <person name="Wordemann S."/>
            <person name="Blom J."/>
            <person name="Jaenicke S."/>
            <person name="Schneider J."/>
            <person name="Trost E."/>
            <person name="Tauch A."/>
        </authorList>
    </citation>
    <scope>NUCLEOTIDE SEQUENCE [LARGE SCALE GENOMIC DNA]</scope>
    <source>
        <strain evidence="6">DSM 45100 / JCM 12819 / CCUG 50093 / GTC 2026 / SICGH 158</strain>
    </source>
</reference>
<dbReference type="Pfam" id="PF00005">
    <property type="entry name" value="ABC_tran"/>
    <property type="match status" value="1"/>
</dbReference>
<keyword evidence="1" id="KW-0813">Transport</keyword>
<proteinExistence type="predicted"/>
<dbReference type="InterPro" id="IPR027417">
    <property type="entry name" value="P-loop_NTPase"/>
</dbReference>
<dbReference type="SUPFAM" id="SSF52540">
    <property type="entry name" value="P-loop containing nucleoside triphosphate hydrolases"/>
    <property type="match status" value="1"/>
</dbReference>
<dbReference type="Proteomes" id="UP000000492">
    <property type="component" value="Chromosome"/>
</dbReference>
<dbReference type="GO" id="GO:0016887">
    <property type="term" value="F:ATP hydrolysis activity"/>
    <property type="evidence" value="ECO:0007669"/>
    <property type="project" value="InterPro"/>
</dbReference>
<organism evidence="5 6">
    <name type="scientific">Corynebacterium resistens (strain DSM 45100 / JCM 12819 / GTC 2026 / SICGH 158)</name>
    <dbReference type="NCBI Taxonomy" id="662755"/>
    <lineage>
        <taxon>Bacteria</taxon>
        <taxon>Bacillati</taxon>
        <taxon>Actinomycetota</taxon>
        <taxon>Actinomycetes</taxon>
        <taxon>Mycobacteriales</taxon>
        <taxon>Corynebacteriaceae</taxon>
        <taxon>Corynebacterium</taxon>
    </lineage>
</organism>
<dbReference type="eggNOG" id="COG1136">
    <property type="taxonomic scope" value="Bacteria"/>
</dbReference>
<dbReference type="CDD" id="cd03255">
    <property type="entry name" value="ABC_MJ0796_LolCDE_FtsE"/>
    <property type="match status" value="1"/>
</dbReference>
<keyword evidence="6" id="KW-1185">Reference proteome</keyword>
<dbReference type="GO" id="GO:0005886">
    <property type="term" value="C:plasma membrane"/>
    <property type="evidence" value="ECO:0007669"/>
    <property type="project" value="TreeGrafter"/>
</dbReference>
<name>F8DYU8_CORRG</name>
<dbReference type="EMBL" id="CP002857">
    <property type="protein sequence ID" value="AEI08940.1"/>
    <property type="molecule type" value="Genomic_DNA"/>
</dbReference>
<dbReference type="InterPro" id="IPR017911">
    <property type="entry name" value="MacB-like_ATP-bd"/>
</dbReference>
<dbReference type="STRING" id="662755.CRES_0579"/>
<dbReference type="InterPro" id="IPR003593">
    <property type="entry name" value="AAA+_ATPase"/>
</dbReference>
<dbReference type="Gene3D" id="3.40.50.300">
    <property type="entry name" value="P-loop containing nucleotide triphosphate hydrolases"/>
    <property type="match status" value="1"/>
</dbReference>
<dbReference type="SMART" id="SM00382">
    <property type="entry name" value="AAA"/>
    <property type="match status" value="1"/>
</dbReference>
<evidence type="ECO:0000256" key="1">
    <source>
        <dbReference type="ARBA" id="ARBA00022448"/>
    </source>
</evidence>
<keyword evidence="2" id="KW-0547">Nucleotide-binding</keyword>
<dbReference type="GO" id="GO:0022857">
    <property type="term" value="F:transmembrane transporter activity"/>
    <property type="evidence" value="ECO:0007669"/>
    <property type="project" value="TreeGrafter"/>
</dbReference>
<dbReference type="OrthoDB" id="9778572at2"/>
<dbReference type="HOGENOM" id="CLU_000604_1_22_11"/>
<dbReference type="PROSITE" id="PS50893">
    <property type="entry name" value="ABC_TRANSPORTER_2"/>
    <property type="match status" value="1"/>
</dbReference>
<dbReference type="RefSeq" id="WP_013887965.1">
    <property type="nucleotide sequence ID" value="NC_015673.1"/>
</dbReference>
<dbReference type="GO" id="GO:0005524">
    <property type="term" value="F:ATP binding"/>
    <property type="evidence" value="ECO:0007669"/>
    <property type="project" value="UniProtKB-KW"/>
</dbReference>
<dbReference type="PANTHER" id="PTHR24220">
    <property type="entry name" value="IMPORT ATP-BINDING PROTEIN"/>
    <property type="match status" value="1"/>
</dbReference>
<evidence type="ECO:0000259" key="4">
    <source>
        <dbReference type="PROSITE" id="PS50893"/>
    </source>
</evidence>
<evidence type="ECO:0000313" key="6">
    <source>
        <dbReference type="Proteomes" id="UP000000492"/>
    </source>
</evidence>
<dbReference type="AlphaFoldDB" id="F8DYU8"/>
<dbReference type="InterPro" id="IPR017871">
    <property type="entry name" value="ABC_transporter-like_CS"/>
</dbReference>
<evidence type="ECO:0000256" key="2">
    <source>
        <dbReference type="ARBA" id="ARBA00022741"/>
    </source>
</evidence>
<dbReference type="PANTHER" id="PTHR24220:SF685">
    <property type="entry name" value="ABC TRANSPORTER RELATED"/>
    <property type="match status" value="1"/>
</dbReference>
<evidence type="ECO:0000256" key="3">
    <source>
        <dbReference type="ARBA" id="ARBA00022840"/>
    </source>
</evidence>
<dbReference type="PROSITE" id="PS00211">
    <property type="entry name" value="ABC_TRANSPORTER_1"/>
    <property type="match status" value="1"/>
</dbReference>
<dbReference type="KEGG" id="crd:CRES_0579"/>
<keyword evidence="3 5" id="KW-0067">ATP-binding</keyword>
<sequence length="276" mass="29847">MNSTESHNAAEYFYGEKPAEPVVRSDASQPALRVCRLAFSAGSGASRTRILRGIDAEFPSHQWTSIMGPSGSGKTTLLHCLSGLAVPSGGTVQLSATDGSTIDISALSEGARAKLRTTDISIVFQDFNLVPVLNVEDNIRLPRRLAGSRGRRRSEKAPERGSQSEVSDAELFSLITTTLGIEGLLKRLPSQLSGGQRQRVAIARSLFTRPAVILADEPTGSLDSETGQAVLELFRRVVDEFNQTLIMVTHDEHAAQHGDSIVRMKDGRIVDIQVVR</sequence>
<feature type="domain" description="ABC transporter" evidence="4">
    <location>
        <begin position="32"/>
        <end position="274"/>
    </location>
</feature>
<dbReference type="InterPro" id="IPR015854">
    <property type="entry name" value="ABC_transpr_LolD-like"/>
</dbReference>
<dbReference type="InterPro" id="IPR003439">
    <property type="entry name" value="ABC_transporter-like_ATP-bd"/>
</dbReference>
<dbReference type="EC" id="3.6.3.31" evidence="5"/>
<gene>
    <name evidence="5" type="ordered locus">CRES_0579</name>
</gene>
<keyword evidence="5" id="KW-0378">Hydrolase</keyword>
<accession>F8DYU8</accession>
<evidence type="ECO:0000313" key="5">
    <source>
        <dbReference type="EMBL" id="AEI08940.1"/>
    </source>
</evidence>
<protein>
    <submittedName>
        <fullName evidence="5">ABC transport system ATP-binding protein</fullName>
        <ecNumber evidence="5">3.6.3.31</ecNumber>
    </submittedName>
</protein>